<feature type="transmembrane region" description="Helical" evidence="1">
    <location>
        <begin position="101"/>
        <end position="122"/>
    </location>
</feature>
<evidence type="ECO:0000313" key="4">
    <source>
        <dbReference type="Proteomes" id="UP000184245"/>
    </source>
</evidence>
<keyword evidence="1" id="KW-0812">Transmembrane</keyword>
<evidence type="ECO:0000259" key="2">
    <source>
        <dbReference type="Pfam" id="PF02517"/>
    </source>
</evidence>
<proteinExistence type="predicted"/>
<feature type="transmembrane region" description="Helical" evidence="1">
    <location>
        <begin position="39"/>
        <end position="56"/>
    </location>
</feature>
<feature type="transmembrane region" description="Helical" evidence="1">
    <location>
        <begin position="189"/>
        <end position="206"/>
    </location>
</feature>
<dbReference type="RefSeq" id="WP_072854292.1">
    <property type="nucleotide sequence ID" value="NZ_FQVI01000028.1"/>
</dbReference>
<keyword evidence="1" id="KW-1133">Transmembrane helix</keyword>
<feature type="transmembrane region" description="Helical" evidence="1">
    <location>
        <begin position="134"/>
        <end position="154"/>
    </location>
</feature>
<gene>
    <name evidence="3" type="ORF">SAMN02745158_03741</name>
</gene>
<evidence type="ECO:0000256" key="1">
    <source>
        <dbReference type="SAM" id="Phobius"/>
    </source>
</evidence>
<evidence type="ECO:0000313" key="3">
    <source>
        <dbReference type="EMBL" id="SHF43914.1"/>
    </source>
</evidence>
<dbReference type="PANTHER" id="PTHR36435:SF1">
    <property type="entry name" value="CAAX AMINO TERMINAL PROTEASE FAMILY PROTEIN"/>
    <property type="match status" value="1"/>
</dbReference>
<dbReference type="GO" id="GO:0004175">
    <property type="term" value="F:endopeptidase activity"/>
    <property type="evidence" value="ECO:0007669"/>
    <property type="project" value="UniProtKB-ARBA"/>
</dbReference>
<organism evidence="3 4">
    <name type="scientific">Lactonifactor longoviformis DSM 17459</name>
    <dbReference type="NCBI Taxonomy" id="1122155"/>
    <lineage>
        <taxon>Bacteria</taxon>
        <taxon>Bacillati</taxon>
        <taxon>Bacillota</taxon>
        <taxon>Clostridia</taxon>
        <taxon>Eubacteriales</taxon>
        <taxon>Clostridiaceae</taxon>
        <taxon>Lactonifactor</taxon>
    </lineage>
</organism>
<feature type="transmembrane region" description="Helical" evidence="1">
    <location>
        <begin position="166"/>
        <end position="184"/>
    </location>
</feature>
<dbReference type="EMBL" id="FQVI01000028">
    <property type="protein sequence ID" value="SHF43914.1"/>
    <property type="molecule type" value="Genomic_DNA"/>
</dbReference>
<dbReference type="Proteomes" id="UP000184245">
    <property type="component" value="Unassembled WGS sequence"/>
</dbReference>
<feature type="domain" description="CAAX prenyl protease 2/Lysostaphin resistance protein A-like" evidence="2">
    <location>
        <begin position="104"/>
        <end position="201"/>
    </location>
</feature>
<dbReference type="STRING" id="1122155.SAMN02745158_03741"/>
<reference evidence="3 4" key="1">
    <citation type="submission" date="2016-11" db="EMBL/GenBank/DDBJ databases">
        <authorList>
            <person name="Jaros S."/>
            <person name="Januszkiewicz K."/>
            <person name="Wedrychowicz H."/>
        </authorList>
    </citation>
    <scope>NUCLEOTIDE SEQUENCE [LARGE SCALE GENOMIC DNA]</scope>
    <source>
        <strain evidence="3 4">DSM 17459</strain>
    </source>
</reference>
<accession>A0A1M5BMZ2</accession>
<dbReference type="GO" id="GO:0080120">
    <property type="term" value="P:CAAX-box protein maturation"/>
    <property type="evidence" value="ECO:0007669"/>
    <property type="project" value="UniProtKB-ARBA"/>
</dbReference>
<feature type="transmembrane region" description="Helical" evidence="1">
    <location>
        <begin position="9"/>
        <end position="27"/>
    </location>
</feature>
<dbReference type="AlphaFoldDB" id="A0A1M5BMZ2"/>
<keyword evidence="4" id="KW-1185">Reference proteome</keyword>
<dbReference type="InterPro" id="IPR003675">
    <property type="entry name" value="Rce1/LyrA-like_dom"/>
</dbReference>
<dbReference type="OrthoDB" id="371054at2"/>
<sequence>MTKLYEKSELAFALVWIGIYCVLQSLANPLNEIIGIEKSASAVFCIIQAVVLFVFMQKNGLLQKYGLCRPYASARRFLYYIPLFILATSNLWNGVTVNYPWLEMVCHIGLMICVGFIEEVIFRGFLFSAIAKDNVKTAIIISSVTFGIGHLVNLVNGSGMELTANLFQIVGAIAFGFLFVILFYRGGSLLPCIITHSAINILSAFANETGLTVERRMAFALMECVIIAVYVLILIKTLPKKQEINADKK</sequence>
<feature type="transmembrane region" description="Helical" evidence="1">
    <location>
        <begin position="77"/>
        <end position="95"/>
    </location>
</feature>
<name>A0A1M5BMZ2_9CLOT</name>
<protein>
    <recommendedName>
        <fullName evidence="2">CAAX prenyl protease 2/Lysostaphin resistance protein A-like domain-containing protein</fullName>
    </recommendedName>
</protein>
<dbReference type="Pfam" id="PF02517">
    <property type="entry name" value="Rce1-like"/>
    <property type="match status" value="1"/>
</dbReference>
<feature type="transmembrane region" description="Helical" evidence="1">
    <location>
        <begin position="218"/>
        <end position="235"/>
    </location>
</feature>
<dbReference type="PANTHER" id="PTHR36435">
    <property type="entry name" value="SLR1288 PROTEIN"/>
    <property type="match status" value="1"/>
</dbReference>
<keyword evidence="1" id="KW-0472">Membrane</keyword>
<dbReference type="InterPro" id="IPR052710">
    <property type="entry name" value="CAAX_protease"/>
</dbReference>